<evidence type="ECO:0000313" key="2">
    <source>
        <dbReference type="EMBL" id="VWC16835.1"/>
    </source>
</evidence>
<name>A0A6P2Q4D1_9BURK</name>
<sequence length="266" mass="29073">MARPRISFTDAQMRGMIPAAEAADRNAAPGDNGRFLDEFIVGVARCTGRIYGQSTYERLLEAFLIRRRPSAQTWSKAIHRAHASGIALTAPTPEPTTALTLRVDQQFLVPAVATPAPQIAISQQIPNDELLELKARVQVAESALRDAYARISGLEAQRASLLDRATTAEAAARVAGEQIENERTEHAAQTQALADQLGELSASVTRLSGLERHLLLQTDALRQDLSQQRDLYRARAEAAEKALAAERTQSDAMRRILGNRTLSQQS</sequence>
<dbReference type="EMBL" id="CABVQC010000045">
    <property type="protein sequence ID" value="VWC16835.1"/>
    <property type="molecule type" value="Genomic_DNA"/>
</dbReference>
<proteinExistence type="predicted"/>
<dbReference type="AlphaFoldDB" id="A0A6P2Q4D1"/>
<feature type="coiled-coil region" evidence="1">
    <location>
        <begin position="130"/>
        <end position="157"/>
    </location>
</feature>
<organism evidence="2 3">
    <name type="scientific">Burkholderia aenigmatica</name>
    <dbReference type="NCBI Taxonomy" id="2015348"/>
    <lineage>
        <taxon>Bacteria</taxon>
        <taxon>Pseudomonadati</taxon>
        <taxon>Pseudomonadota</taxon>
        <taxon>Betaproteobacteria</taxon>
        <taxon>Burkholderiales</taxon>
        <taxon>Burkholderiaceae</taxon>
        <taxon>Burkholderia</taxon>
        <taxon>Burkholderia cepacia complex</taxon>
    </lineage>
</organism>
<dbReference type="OrthoDB" id="9007697at2"/>
<dbReference type="Proteomes" id="UP000494261">
    <property type="component" value="Unassembled WGS sequence"/>
</dbReference>
<gene>
    <name evidence="2" type="ORF">BLA13014_05501</name>
</gene>
<dbReference type="RefSeq" id="WP_137962630.1">
    <property type="nucleotide sequence ID" value="NZ_CABVQC010000045.1"/>
</dbReference>
<evidence type="ECO:0000313" key="3">
    <source>
        <dbReference type="Proteomes" id="UP000494261"/>
    </source>
</evidence>
<reference evidence="2 3" key="1">
    <citation type="submission" date="2019-09" db="EMBL/GenBank/DDBJ databases">
        <authorList>
            <person name="Depoorter E."/>
        </authorList>
    </citation>
    <scope>NUCLEOTIDE SEQUENCE [LARGE SCALE GENOMIC DNA]</scope>
    <source>
        <strain evidence="2">LMG 13014</strain>
    </source>
</reference>
<protein>
    <submittedName>
        <fullName evidence="2">Uncharacterized protein</fullName>
    </submittedName>
</protein>
<dbReference type="GeneID" id="99664799"/>
<feature type="coiled-coil region" evidence="1">
    <location>
        <begin position="222"/>
        <end position="249"/>
    </location>
</feature>
<keyword evidence="1" id="KW-0175">Coiled coil</keyword>
<accession>A0A6P2Q4D1</accession>
<evidence type="ECO:0000256" key="1">
    <source>
        <dbReference type="SAM" id="Coils"/>
    </source>
</evidence>